<reference evidence="2" key="2">
    <citation type="submission" date="2021-01" db="EMBL/GenBank/DDBJ databases">
        <authorList>
            <person name="Schikora-Tamarit M.A."/>
        </authorList>
    </citation>
    <scope>NUCLEOTIDE SEQUENCE</scope>
    <source>
        <strain evidence="2">CBS6341</strain>
    </source>
</reference>
<proteinExistence type="predicted"/>
<dbReference type="EMBL" id="JAEUBF010000443">
    <property type="protein sequence ID" value="KAH3678503.1"/>
    <property type="molecule type" value="Genomic_DNA"/>
</dbReference>
<dbReference type="Pfam" id="PF17316">
    <property type="entry name" value="Perilipin_2"/>
    <property type="match status" value="1"/>
</dbReference>
<evidence type="ECO:0000313" key="3">
    <source>
        <dbReference type="Proteomes" id="UP000769528"/>
    </source>
</evidence>
<evidence type="ECO:0000313" key="2">
    <source>
        <dbReference type="EMBL" id="KAH3678503.1"/>
    </source>
</evidence>
<name>A0A9P8PUB8_9ASCO</name>
<feature type="compositionally biased region" description="Polar residues" evidence="1">
    <location>
        <begin position="1"/>
        <end position="24"/>
    </location>
</feature>
<protein>
    <submittedName>
        <fullName evidence="2">Uncharacterized protein</fullName>
    </submittedName>
</protein>
<dbReference type="AlphaFoldDB" id="A0A9P8PUB8"/>
<gene>
    <name evidence="2" type="ORF">WICMUC_001520</name>
</gene>
<organism evidence="2 3">
    <name type="scientific">Wickerhamomyces mucosus</name>
    <dbReference type="NCBI Taxonomy" id="1378264"/>
    <lineage>
        <taxon>Eukaryota</taxon>
        <taxon>Fungi</taxon>
        <taxon>Dikarya</taxon>
        <taxon>Ascomycota</taxon>
        <taxon>Saccharomycotina</taxon>
        <taxon>Saccharomycetes</taxon>
        <taxon>Phaffomycetales</taxon>
        <taxon>Wickerhamomycetaceae</taxon>
        <taxon>Wickerhamomyces</taxon>
    </lineage>
</organism>
<sequence>MAVFSKQSETSETAITTALNNDQSGGLEEPKVVEVNADENLTADPTSNHELSKHILSYPLVKETYDLIEEIPGVKVVISNAQPVAEFIHSQPLLKPVIKTLDNAGNSTLNSIDSVAPGLQTATYKSVGQAFQEPFIQASTAIKSGVTYVNETVENNVVSPTIQLTHDAREFYNKKVYNTNGKPLLRSSIDPIVKPYNTFIESFTEKNFPNGEPVAKNFPSEFDRKFQLDLNLIQRAIPVISNKVHNVFWAPYNYGVHVVDVFHNNYSKTQNKSIVTLVKAVYNSKTILASEAWDNTIGSAISIVLGSEEKTEPELKIQSDKPTVEVIINSSVETAN</sequence>
<feature type="region of interest" description="Disordered" evidence="1">
    <location>
        <begin position="1"/>
        <end position="27"/>
    </location>
</feature>
<reference evidence="2" key="1">
    <citation type="journal article" date="2021" name="Open Biol.">
        <title>Shared evolutionary footprints suggest mitochondrial oxidative damage underlies multiple complex I losses in fungi.</title>
        <authorList>
            <person name="Schikora-Tamarit M.A."/>
            <person name="Marcet-Houben M."/>
            <person name="Nosek J."/>
            <person name="Gabaldon T."/>
        </authorList>
    </citation>
    <scope>NUCLEOTIDE SEQUENCE</scope>
    <source>
        <strain evidence="2">CBS6341</strain>
    </source>
</reference>
<comment type="caution">
    <text evidence="2">The sequence shown here is derived from an EMBL/GenBank/DDBJ whole genome shotgun (WGS) entry which is preliminary data.</text>
</comment>
<keyword evidence="3" id="KW-1185">Reference proteome</keyword>
<evidence type="ECO:0000256" key="1">
    <source>
        <dbReference type="SAM" id="MobiDB-lite"/>
    </source>
</evidence>
<dbReference type="Proteomes" id="UP000769528">
    <property type="component" value="Unassembled WGS sequence"/>
</dbReference>
<dbReference type="OrthoDB" id="376826at2759"/>
<accession>A0A9P8PUB8</accession>